<dbReference type="CDD" id="cd00761">
    <property type="entry name" value="Glyco_tranf_GTA_type"/>
    <property type="match status" value="1"/>
</dbReference>
<dbReference type="AlphaFoldDB" id="A0A4R5CZI7"/>
<dbReference type="GO" id="GO:0016740">
    <property type="term" value="F:transferase activity"/>
    <property type="evidence" value="ECO:0007669"/>
    <property type="project" value="UniProtKB-KW"/>
</dbReference>
<evidence type="ECO:0000313" key="3">
    <source>
        <dbReference type="Proteomes" id="UP000294597"/>
    </source>
</evidence>
<protein>
    <submittedName>
        <fullName evidence="2">Glycosyltransferase family 2 protein</fullName>
    </submittedName>
</protein>
<organism evidence="2 3">
    <name type="scientific">Flavobacterium hiemivividum</name>
    <dbReference type="NCBI Taxonomy" id="2541734"/>
    <lineage>
        <taxon>Bacteria</taxon>
        <taxon>Pseudomonadati</taxon>
        <taxon>Bacteroidota</taxon>
        <taxon>Flavobacteriia</taxon>
        <taxon>Flavobacteriales</taxon>
        <taxon>Flavobacteriaceae</taxon>
        <taxon>Flavobacterium</taxon>
    </lineage>
</organism>
<dbReference type="PANTHER" id="PTHR43685">
    <property type="entry name" value="GLYCOSYLTRANSFERASE"/>
    <property type="match status" value="1"/>
</dbReference>
<dbReference type="InterPro" id="IPR029044">
    <property type="entry name" value="Nucleotide-diphossugar_trans"/>
</dbReference>
<dbReference type="InterPro" id="IPR001173">
    <property type="entry name" value="Glyco_trans_2-like"/>
</dbReference>
<dbReference type="EMBL" id="SMFO01000004">
    <property type="protein sequence ID" value="TDE04551.1"/>
    <property type="molecule type" value="Genomic_DNA"/>
</dbReference>
<dbReference type="Pfam" id="PF00535">
    <property type="entry name" value="Glycos_transf_2"/>
    <property type="match status" value="1"/>
</dbReference>
<dbReference type="PANTHER" id="PTHR43685:SF2">
    <property type="entry name" value="GLYCOSYLTRANSFERASE 2-LIKE DOMAIN-CONTAINING PROTEIN"/>
    <property type="match status" value="1"/>
</dbReference>
<comment type="caution">
    <text evidence="2">The sequence shown here is derived from an EMBL/GenBank/DDBJ whole genome shotgun (WGS) entry which is preliminary data.</text>
</comment>
<dbReference type="InterPro" id="IPR050834">
    <property type="entry name" value="Glycosyltransf_2"/>
</dbReference>
<proteinExistence type="predicted"/>
<sequence length="302" mass="35215">MKFSIVIPLYNKEKSISRAVNSVLTQSYKDFELIIVNDGSSDNSLTVVENIKDGRIKVVNKTNEGVSSARNVGIDIALFEWILFLDGDDYWKSNHLETILELLQKYPDADMYSTLISENSDKGINYIANSLADGFEGYIDDYFIHAPYGTIFHSSSVCISKEALMNVGGFDTNLKHGEDLDMWFRIMINKKGVVKKTSTVVYDLFGENRAMLSRCKYENHLLSKIDDYRSTEIMHLNQFIDYFILRNSVPYYFSEEKKHIKPNLKKIKKNKKANLFWMYLYSDLFYQINLFSYKFYKYLRAI</sequence>
<dbReference type="RefSeq" id="WP_132110183.1">
    <property type="nucleotide sequence ID" value="NZ_SMFO01000004.1"/>
</dbReference>
<dbReference type="Proteomes" id="UP000294597">
    <property type="component" value="Unassembled WGS sequence"/>
</dbReference>
<evidence type="ECO:0000313" key="2">
    <source>
        <dbReference type="EMBL" id="TDE04551.1"/>
    </source>
</evidence>
<keyword evidence="2" id="KW-0808">Transferase</keyword>
<gene>
    <name evidence="2" type="ORF">E0F98_07835</name>
</gene>
<dbReference type="Gene3D" id="3.90.550.10">
    <property type="entry name" value="Spore Coat Polysaccharide Biosynthesis Protein SpsA, Chain A"/>
    <property type="match status" value="1"/>
</dbReference>
<keyword evidence="3" id="KW-1185">Reference proteome</keyword>
<feature type="domain" description="Glycosyltransferase 2-like" evidence="1">
    <location>
        <begin position="4"/>
        <end position="128"/>
    </location>
</feature>
<dbReference type="SUPFAM" id="SSF53448">
    <property type="entry name" value="Nucleotide-diphospho-sugar transferases"/>
    <property type="match status" value="1"/>
</dbReference>
<evidence type="ECO:0000259" key="1">
    <source>
        <dbReference type="Pfam" id="PF00535"/>
    </source>
</evidence>
<reference evidence="2 3" key="1">
    <citation type="submission" date="2019-03" db="EMBL/GenBank/DDBJ databases">
        <title>Flavobacterium TSA-D2 sp. nov., isolated from arctic soil.</title>
        <authorList>
            <person name="Chaudhary D.K."/>
        </authorList>
    </citation>
    <scope>NUCLEOTIDE SEQUENCE [LARGE SCALE GENOMIC DNA]</scope>
    <source>
        <strain evidence="2 3">TSA-D2</strain>
    </source>
</reference>
<accession>A0A4R5CZI7</accession>
<name>A0A4R5CZI7_9FLAO</name>